<dbReference type="AlphaFoldDB" id="A0A4S8S0L5"/>
<sequence length="464" mass="51845">MAPLSGFDHHLHNSQAITFKQDYELIQSLNLNTSEIEYRRYCLTASAQYGLRRQSLMELDWSFFNATVADRVFVNPPFNNGENQAVFPLCQQTHVIQVPLDGSAFSTDTGTLLLGTATFLTRLNESLPEMAHWLTNTGTKLLVVLRDQSPKEEEMRAVMNRAEDLGIAVFLVSDSSMTGEAESNFGLAEHLYTHLHYSTRWIGVIDDDTFFPSLHRILEALTPYDPTMPWYIGGLTERHLGISTEGFKAWGGAGIFLSVPLLTLLAENHDTCISMSRTWGDALWRDCIFNITSPTVHLTRLDGLHQLDMFGDLSGWYESGLASTLLSLHHWKSWHYFNVPSAHLVTNITGVDALFQRYDATDNVVFTNGYSIAQYPGGLPDMGLVEGTMFPYPGAKMPDAAGEFQDSLGKLRPALEEGREKISWRFVTAVSMGSACVRQFYVRGASAGQSVDSVIEVDWCRSSR</sequence>
<dbReference type="InterPro" id="IPR002052">
    <property type="entry name" value="DNA_methylase_N6_adenine_CS"/>
</dbReference>
<evidence type="ECO:0000313" key="2">
    <source>
        <dbReference type="Proteomes" id="UP000304951"/>
    </source>
</evidence>
<organism evidence="1 2">
    <name type="scientific">Aureobasidium pullulans</name>
    <name type="common">Black yeast</name>
    <name type="synonym">Pullularia pullulans</name>
    <dbReference type="NCBI Taxonomy" id="5580"/>
    <lineage>
        <taxon>Eukaryota</taxon>
        <taxon>Fungi</taxon>
        <taxon>Dikarya</taxon>
        <taxon>Ascomycota</taxon>
        <taxon>Pezizomycotina</taxon>
        <taxon>Dothideomycetes</taxon>
        <taxon>Dothideomycetidae</taxon>
        <taxon>Dothideales</taxon>
        <taxon>Saccotheciaceae</taxon>
        <taxon>Aureobasidium</taxon>
    </lineage>
</organism>
<protein>
    <recommendedName>
        <fullName evidence="3">Glycosyltransferase family 31 protein</fullName>
    </recommendedName>
</protein>
<comment type="caution">
    <text evidence="1">The sequence shown here is derived from an EMBL/GenBank/DDBJ whole genome shotgun (WGS) entry which is preliminary data.</text>
</comment>
<dbReference type="PROSITE" id="PS00092">
    <property type="entry name" value="N6_MTASE"/>
    <property type="match status" value="1"/>
</dbReference>
<dbReference type="GO" id="GO:0032259">
    <property type="term" value="P:methylation"/>
    <property type="evidence" value="ECO:0007669"/>
    <property type="project" value="InterPro"/>
</dbReference>
<dbReference type="EMBL" id="QZAF01001194">
    <property type="protein sequence ID" value="THV63525.1"/>
    <property type="molecule type" value="Genomic_DNA"/>
</dbReference>
<reference evidence="1 2" key="1">
    <citation type="submission" date="2018-10" db="EMBL/GenBank/DDBJ databases">
        <title>Fifty Aureobasidium pullulans genomes reveal a recombining polyextremotolerant generalist.</title>
        <authorList>
            <person name="Gostincar C."/>
            <person name="Turk M."/>
            <person name="Zajc J."/>
            <person name="Gunde-Cimerman N."/>
        </authorList>
    </citation>
    <scope>NUCLEOTIDE SEQUENCE [LARGE SCALE GENOMIC DNA]</scope>
    <source>
        <strain evidence="1 2">EXF-11900</strain>
    </source>
</reference>
<accession>A0A4S8S0L5</accession>
<dbReference type="Proteomes" id="UP000304951">
    <property type="component" value="Unassembled WGS sequence"/>
</dbReference>
<evidence type="ECO:0008006" key="3">
    <source>
        <dbReference type="Google" id="ProtNLM"/>
    </source>
</evidence>
<dbReference type="GO" id="GO:0003676">
    <property type="term" value="F:nucleic acid binding"/>
    <property type="evidence" value="ECO:0007669"/>
    <property type="project" value="InterPro"/>
</dbReference>
<dbReference type="Gene3D" id="3.90.550.50">
    <property type="match status" value="1"/>
</dbReference>
<dbReference type="InterPro" id="IPR006740">
    <property type="entry name" value="DUF604"/>
</dbReference>
<proteinExistence type="predicted"/>
<evidence type="ECO:0000313" key="1">
    <source>
        <dbReference type="EMBL" id="THV63525.1"/>
    </source>
</evidence>
<gene>
    <name evidence="1" type="ORF">D6D28_10608</name>
</gene>
<dbReference type="GO" id="GO:0008168">
    <property type="term" value="F:methyltransferase activity"/>
    <property type="evidence" value="ECO:0007669"/>
    <property type="project" value="InterPro"/>
</dbReference>
<dbReference type="PANTHER" id="PTHR10811">
    <property type="entry name" value="FRINGE-RELATED"/>
    <property type="match status" value="1"/>
</dbReference>
<dbReference type="Pfam" id="PF04646">
    <property type="entry name" value="DUF604"/>
    <property type="match status" value="1"/>
</dbReference>
<name>A0A4S8S0L5_AURPU</name>